<dbReference type="Pfam" id="PF00403">
    <property type="entry name" value="HMA"/>
    <property type="match status" value="1"/>
</dbReference>
<dbReference type="PANTHER" id="PTHR46119:SF8">
    <property type="entry name" value="OS08G0405700 PROTEIN"/>
    <property type="match status" value="1"/>
</dbReference>
<dbReference type="EMBL" id="GDJX01001432">
    <property type="protein sequence ID" value="JAT66504.1"/>
    <property type="molecule type" value="Transcribed_RNA"/>
</dbReference>
<sequence length="240" mass="25825">MRTGRMHGFMCQSQASTAVCIPGDTRSVIVPRRPDRTLVDHPRAPADFKYSRLVDSRRRRPAPPPEKRLQLITLPVREGGEKRLQVMAVPTKPKAAVTAMAAAKTVKGVCRVDLARPGNAPPPPPPSDNLAFQVVVMRVSIHCQGCAGKVKKLISKMEGVTSFSIDLEAKRVTVMGHVSPTGVLESISKVKKAEFWPSSAPAKANPKAEPASFSHSQNVTSSIPPLQVCVVGGKTLDISQ</sequence>
<accession>A0A1D1ZHU7</accession>
<name>A0A1D1ZHU7_9ARAE</name>
<dbReference type="InterPro" id="IPR036163">
    <property type="entry name" value="HMA_dom_sf"/>
</dbReference>
<evidence type="ECO:0000259" key="1">
    <source>
        <dbReference type="PROSITE" id="PS50846"/>
    </source>
</evidence>
<dbReference type="InterPro" id="IPR006121">
    <property type="entry name" value="HMA_dom"/>
</dbReference>
<dbReference type="PROSITE" id="PS50846">
    <property type="entry name" value="HMA_2"/>
    <property type="match status" value="1"/>
</dbReference>
<dbReference type="SUPFAM" id="SSF55008">
    <property type="entry name" value="HMA, heavy metal-associated domain"/>
    <property type="match status" value="1"/>
</dbReference>
<dbReference type="CDD" id="cd00371">
    <property type="entry name" value="HMA"/>
    <property type="match status" value="1"/>
</dbReference>
<feature type="domain" description="HMA" evidence="1">
    <location>
        <begin position="132"/>
        <end position="198"/>
    </location>
</feature>
<proteinExistence type="predicted"/>
<evidence type="ECO:0000313" key="2">
    <source>
        <dbReference type="EMBL" id="JAT66504.1"/>
    </source>
</evidence>
<dbReference type="InterPro" id="IPR044526">
    <property type="entry name" value="NAKR1-3"/>
</dbReference>
<reference evidence="2" key="1">
    <citation type="submission" date="2015-07" db="EMBL/GenBank/DDBJ databases">
        <title>Transcriptome Assembly of Anthurium amnicola.</title>
        <authorList>
            <person name="Suzuki J."/>
        </authorList>
    </citation>
    <scope>NUCLEOTIDE SEQUENCE</scope>
</reference>
<gene>
    <name evidence="2" type="primary">atox1_0</name>
    <name evidence="2" type="ORF">g.22239</name>
</gene>
<protein>
    <submittedName>
        <fullName evidence="2">Copper transport protein ATOX1</fullName>
    </submittedName>
</protein>
<dbReference type="Gene3D" id="3.30.70.100">
    <property type="match status" value="1"/>
</dbReference>
<dbReference type="PANTHER" id="PTHR46119">
    <property type="entry name" value="OS08G0405700 PROTEIN"/>
    <property type="match status" value="1"/>
</dbReference>
<organism evidence="2">
    <name type="scientific">Anthurium amnicola</name>
    <dbReference type="NCBI Taxonomy" id="1678845"/>
    <lineage>
        <taxon>Eukaryota</taxon>
        <taxon>Viridiplantae</taxon>
        <taxon>Streptophyta</taxon>
        <taxon>Embryophyta</taxon>
        <taxon>Tracheophyta</taxon>
        <taxon>Spermatophyta</taxon>
        <taxon>Magnoliopsida</taxon>
        <taxon>Liliopsida</taxon>
        <taxon>Araceae</taxon>
        <taxon>Pothoideae</taxon>
        <taxon>Potheae</taxon>
        <taxon>Anthurium</taxon>
    </lineage>
</organism>
<dbReference type="GO" id="GO:0046872">
    <property type="term" value="F:metal ion binding"/>
    <property type="evidence" value="ECO:0007669"/>
    <property type="project" value="InterPro"/>
</dbReference>
<dbReference type="AlphaFoldDB" id="A0A1D1ZHU7"/>